<evidence type="ECO:0000313" key="2">
    <source>
        <dbReference type="RefSeq" id="XP_075097871.1"/>
    </source>
</evidence>
<sequence>MAAPPDAQEGQSIVRAPLFNEKYYGWWKERMCDFLEGENLELWDIVEKGPKIPILFDDKGVPTGPKPREKYSEEVVKGIQKNAKAKKILICAIGPDEYNKISACRDAKAIWDVQQFAHEGTSQVKQLKIDVLTRQYKLFKIKDGKTILEMHTRLTAIINELISLGEVISRNQNMRKTLSILPSSRDNKKAIRKGGFLKKGSSSKPKNVEKNNNNNSDDGCYKCGKKDQFINDCPLWELEWKKNNFDKEKQQNKDGVPRRRMTNKEMDKIMKKKMAAIQSSSIDKTDDDDVSEDEDQSLMAKEHSDSESEYILALMGNSDSDADEEEEPEQLISEYASLRLEHKDLEISRENLDVIVVDLKDQILVLEDEKAVLETENNRLLSAPNKGNELATNIQKKLESELKETNNKLLAESEKARILQENLDKAKFELEKNLFIWNIFLASKDETFDMFVTFVKKLQRKMNNHVVSIRSDRGTKFENANFLEFCNKNGIDHNFSAPKTPQQNSIVGKNKTLEDMARTMLISSGIPKTFWAEAVNNAYYIINRCMIRTIIEKNPYELLKGRKSNVTHLRTFRSKCFVHNNGKEALGKFDAKSDECIFLGYSPQSKVYKVYNKITKCVKESIHVIFDESNLLDEKGTQVVDDGEFGPAENHEE</sequence>
<proteinExistence type="predicted"/>
<reference evidence="2" key="2">
    <citation type="submission" date="2025-08" db="UniProtKB">
        <authorList>
            <consortium name="RefSeq"/>
        </authorList>
    </citation>
    <scope>IDENTIFICATION</scope>
    <source>
        <tissue evidence="2">Leaf</tissue>
    </source>
</reference>
<gene>
    <name evidence="2" type="primary">LOC142175190</name>
</gene>
<accession>A0AC58TKZ6</accession>
<reference evidence="1" key="1">
    <citation type="journal article" date="2014" name="Nat. Commun.">
        <title>The tobacco genome sequence and its comparison with those of tomato and potato.</title>
        <authorList>
            <person name="Sierro N."/>
            <person name="Battey J.N."/>
            <person name="Ouadi S."/>
            <person name="Bakaher N."/>
            <person name="Bovet L."/>
            <person name="Willig A."/>
            <person name="Goepfert S."/>
            <person name="Peitsch M.C."/>
            <person name="Ivanov N.V."/>
        </authorList>
    </citation>
    <scope>NUCLEOTIDE SEQUENCE [LARGE SCALE GENOMIC DNA]</scope>
</reference>
<keyword evidence="1" id="KW-1185">Reference proteome</keyword>
<dbReference type="Proteomes" id="UP000790787">
    <property type="component" value="Chromosome 21"/>
</dbReference>
<protein>
    <submittedName>
        <fullName evidence="2">Uncharacterized protein LOC142175190</fullName>
    </submittedName>
</protein>
<evidence type="ECO:0000313" key="1">
    <source>
        <dbReference type="Proteomes" id="UP000790787"/>
    </source>
</evidence>
<organism evidence="1 2">
    <name type="scientific">Nicotiana tabacum</name>
    <name type="common">Common tobacco</name>
    <dbReference type="NCBI Taxonomy" id="4097"/>
    <lineage>
        <taxon>Eukaryota</taxon>
        <taxon>Viridiplantae</taxon>
        <taxon>Streptophyta</taxon>
        <taxon>Embryophyta</taxon>
        <taxon>Tracheophyta</taxon>
        <taxon>Spermatophyta</taxon>
        <taxon>Magnoliopsida</taxon>
        <taxon>eudicotyledons</taxon>
        <taxon>Gunneridae</taxon>
        <taxon>Pentapetalae</taxon>
        <taxon>asterids</taxon>
        <taxon>lamiids</taxon>
        <taxon>Solanales</taxon>
        <taxon>Solanaceae</taxon>
        <taxon>Nicotianoideae</taxon>
        <taxon>Nicotianeae</taxon>
        <taxon>Nicotiana</taxon>
    </lineage>
</organism>
<name>A0AC58TKZ6_TOBAC</name>
<dbReference type="RefSeq" id="XP_075097871.1">
    <property type="nucleotide sequence ID" value="XM_075241770.1"/>
</dbReference>